<feature type="transmembrane region" description="Helical" evidence="9">
    <location>
        <begin position="106"/>
        <end position="129"/>
    </location>
</feature>
<dbReference type="GO" id="GO:0015254">
    <property type="term" value="F:glycerol channel activity"/>
    <property type="evidence" value="ECO:0007669"/>
    <property type="project" value="TreeGrafter"/>
</dbReference>
<reference evidence="11" key="1">
    <citation type="submission" date="2022-11" db="UniProtKB">
        <authorList>
            <consortium name="WormBaseParasite"/>
        </authorList>
    </citation>
    <scope>IDENTIFICATION</scope>
</reference>
<evidence type="ECO:0000256" key="2">
    <source>
        <dbReference type="ARBA" id="ARBA00006175"/>
    </source>
</evidence>
<dbReference type="PANTHER" id="PTHR43829">
    <property type="entry name" value="AQUAPORIN OR AQUAGLYCEROPORIN RELATED"/>
    <property type="match status" value="1"/>
</dbReference>
<dbReference type="SUPFAM" id="SSF81338">
    <property type="entry name" value="Aquaporin-like"/>
    <property type="match status" value="1"/>
</dbReference>
<evidence type="ECO:0000256" key="7">
    <source>
        <dbReference type="ARBA" id="ARBA00045280"/>
    </source>
</evidence>
<evidence type="ECO:0000256" key="9">
    <source>
        <dbReference type="SAM" id="Phobius"/>
    </source>
</evidence>
<comment type="subcellular location">
    <subcellularLocation>
        <location evidence="1">Membrane</location>
        <topology evidence="1">Multi-pass membrane protein</topology>
    </subcellularLocation>
</comment>
<name>A0A914WUE9_9BILA</name>
<dbReference type="Pfam" id="PF00230">
    <property type="entry name" value="MIP"/>
    <property type="match status" value="1"/>
</dbReference>
<evidence type="ECO:0000256" key="5">
    <source>
        <dbReference type="ARBA" id="ARBA00022989"/>
    </source>
</evidence>
<sequence>MSGSTSTDNLTKSSATNHLSNNNRLPKELIAELVGTLLLVHIGTSVSAQYVLSKQGASSPMVVTFGWGLAVFCAVTMSFSVSGGFINPAVTLMMWTFGKLPFKHFLAYAVAQTTGAFCGAGLTFLMYYAAIENYDGGVRAIFGANSTAIVFIPFPSPYIGILTGLIDSILSSIMLILSTAAVGDERNKLPSFLIPLFSGFIVMMLGSGFAMNSGSPV</sequence>
<proteinExistence type="inferred from homology"/>
<evidence type="ECO:0000313" key="10">
    <source>
        <dbReference type="Proteomes" id="UP000887566"/>
    </source>
</evidence>
<accession>A0A914WUE9</accession>
<feature type="transmembrane region" description="Helical" evidence="9">
    <location>
        <begin position="136"/>
        <end position="152"/>
    </location>
</feature>
<dbReference type="WBParaSite" id="PSAMB.scaffold5291size12099.g26276.t1">
    <property type="protein sequence ID" value="PSAMB.scaffold5291size12099.g26276.t1"/>
    <property type="gene ID" value="PSAMB.scaffold5291size12099.g26276"/>
</dbReference>
<dbReference type="GO" id="GO:0016323">
    <property type="term" value="C:basolateral plasma membrane"/>
    <property type="evidence" value="ECO:0007669"/>
    <property type="project" value="TreeGrafter"/>
</dbReference>
<evidence type="ECO:0000313" key="11">
    <source>
        <dbReference type="WBParaSite" id="PSAMB.scaffold5291size12099.g26276.t1"/>
    </source>
</evidence>
<comment type="function">
    <text evidence="7">Aquaglyceroporin that may modulate the water content and osmolytes during anhydrobiosis.</text>
</comment>
<evidence type="ECO:0000256" key="3">
    <source>
        <dbReference type="ARBA" id="ARBA00022448"/>
    </source>
</evidence>
<evidence type="ECO:0000256" key="8">
    <source>
        <dbReference type="RuleBase" id="RU000477"/>
    </source>
</evidence>
<feature type="transmembrane region" description="Helical" evidence="9">
    <location>
        <begin position="192"/>
        <end position="211"/>
    </location>
</feature>
<dbReference type="GO" id="GO:0015250">
    <property type="term" value="F:water channel activity"/>
    <property type="evidence" value="ECO:0007669"/>
    <property type="project" value="TreeGrafter"/>
</dbReference>
<feature type="transmembrane region" description="Helical" evidence="9">
    <location>
        <begin position="158"/>
        <end position="180"/>
    </location>
</feature>
<dbReference type="AlphaFoldDB" id="A0A914WUE9"/>
<dbReference type="PANTHER" id="PTHR43829:SF9">
    <property type="entry name" value="AQUAPORIN-9"/>
    <property type="match status" value="1"/>
</dbReference>
<dbReference type="InterPro" id="IPR023271">
    <property type="entry name" value="Aquaporin-like"/>
</dbReference>
<keyword evidence="6 9" id="KW-0472">Membrane</keyword>
<keyword evidence="4 8" id="KW-0812">Transmembrane</keyword>
<keyword evidence="10" id="KW-1185">Reference proteome</keyword>
<dbReference type="Proteomes" id="UP000887566">
    <property type="component" value="Unplaced"/>
</dbReference>
<feature type="transmembrane region" description="Helical" evidence="9">
    <location>
        <begin position="64"/>
        <end position="86"/>
    </location>
</feature>
<evidence type="ECO:0000256" key="1">
    <source>
        <dbReference type="ARBA" id="ARBA00004141"/>
    </source>
</evidence>
<evidence type="ECO:0000256" key="6">
    <source>
        <dbReference type="ARBA" id="ARBA00023136"/>
    </source>
</evidence>
<keyword evidence="3 8" id="KW-0813">Transport</keyword>
<protein>
    <submittedName>
        <fullName evidence="11">Aquaporin 9</fullName>
    </submittedName>
</protein>
<dbReference type="PRINTS" id="PR00783">
    <property type="entry name" value="MINTRINSICP"/>
</dbReference>
<feature type="transmembrane region" description="Helical" evidence="9">
    <location>
        <begin position="29"/>
        <end position="52"/>
    </location>
</feature>
<dbReference type="InterPro" id="IPR050363">
    <property type="entry name" value="MIP/Aquaporin"/>
</dbReference>
<evidence type="ECO:0000256" key="4">
    <source>
        <dbReference type="ARBA" id="ARBA00022692"/>
    </source>
</evidence>
<organism evidence="10 11">
    <name type="scientific">Plectus sambesii</name>
    <dbReference type="NCBI Taxonomy" id="2011161"/>
    <lineage>
        <taxon>Eukaryota</taxon>
        <taxon>Metazoa</taxon>
        <taxon>Ecdysozoa</taxon>
        <taxon>Nematoda</taxon>
        <taxon>Chromadorea</taxon>
        <taxon>Plectida</taxon>
        <taxon>Plectina</taxon>
        <taxon>Plectoidea</taxon>
        <taxon>Plectidae</taxon>
        <taxon>Plectus</taxon>
    </lineage>
</organism>
<comment type="similarity">
    <text evidence="2 8">Belongs to the MIP/aquaporin (TC 1.A.8) family.</text>
</comment>
<keyword evidence="5 9" id="KW-1133">Transmembrane helix</keyword>
<dbReference type="Gene3D" id="1.20.1080.10">
    <property type="entry name" value="Glycerol uptake facilitator protein"/>
    <property type="match status" value="1"/>
</dbReference>
<dbReference type="InterPro" id="IPR000425">
    <property type="entry name" value="MIP"/>
</dbReference>